<accession>A0A1E5JQW7</accession>
<proteinExistence type="predicted"/>
<comment type="subcellular location">
    <subcellularLocation>
        <location evidence="1">Membrane</location>
    </subcellularLocation>
</comment>
<feature type="transmembrane region" description="Helical" evidence="5">
    <location>
        <begin position="107"/>
        <end position="128"/>
    </location>
</feature>
<evidence type="ECO:0000256" key="2">
    <source>
        <dbReference type="ARBA" id="ARBA00022692"/>
    </source>
</evidence>
<dbReference type="SUPFAM" id="SSF161084">
    <property type="entry name" value="MAPEG domain-like"/>
    <property type="match status" value="1"/>
</dbReference>
<evidence type="ECO:0000256" key="1">
    <source>
        <dbReference type="ARBA" id="ARBA00004370"/>
    </source>
</evidence>
<evidence type="ECO:0000256" key="4">
    <source>
        <dbReference type="ARBA" id="ARBA00023136"/>
    </source>
</evidence>
<dbReference type="GO" id="GO:0016020">
    <property type="term" value="C:membrane"/>
    <property type="evidence" value="ECO:0007669"/>
    <property type="project" value="UniProtKB-SubCell"/>
</dbReference>
<gene>
    <name evidence="6" type="primary">yecN</name>
    <name evidence="6" type="ORF">lpari_02241</name>
</gene>
<comment type="caution">
    <text evidence="6">The sequence shown here is derived from an EMBL/GenBank/DDBJ whole genome shotgun (WGS) entry which is preliminary data.</text>
</comment>
<keyword evidence="3 5" id="KW-1133">Transmembrane helix</keyword>
<dbReference type="InterPro" id="IPR023352">
    <property type="entry name" value="MAPEG-like_dom_sf"/>
</dbReference>
<dbReference type="InterPro" id="IPR001129">
    <property type="entry name" value="Membr-assoc_MAPEG"/>
</dbReference>
<feature type="transmembrane region" description="Helical" evidence="5">
    <location>
        <begin position="70"/>
        <end position="95"/>
    </location>
</feature>
<dbReference type="PANTHER" id="PTHR35814:SF1">
    <property type="entry name" value="GLUTATHIONE S-TRANSFERASE-RELATED"/>
    <property type="match status" value="1"/>
</dbReference>
<dbReference type="STRING" id="45071.Lpar_1536"/>
<feature type="transmembrane region" description="Helical" evidence="5">
    <location>
        <begin position="45"/>
        <end position="64"/>
    </location>
</feature>
<dbReference type="Gene3D" id="1.20.120.550">
    <property type="entry name" value="Membrane associated eicosanoid/glutathione metabolism-like domain"/>
    <property type="match status" value="1"/>
</dbReference>
<dbReference type="Proteomes" id="UP000095229">
    <property type="component" value="Unassembled WGS sequence"/>
</dbReference>
<organism evidence="6 7">
    <name type="scientific">Legionella parisiensis</name>
    <dbReference type="NCBI Taxonomy" id="45071"/>
    <lineage>
        <taxon>Bacteria</taxon>
        <taxon>Pseudomonadati</taxon>
        <taxon>Pseudomonadota</taxon>
        <taxon>Gammaproteobacteria</taxon>
        <taxon>Legionellales</taxon>
        <taxon>Legionellaceae</taxon>
        <taxon>Legionella</taxon>
    </lineage>
</organism>
<dbReference type="PATRIC" id="fig|45071.6.peg.1654"/>
<name>A0A1E5JQW7_9GAMM</name>
<reference evidence="6 7" key="1">
    <citation type="submission" date="2016-02" db="EMBL/GenBank/DDBJ databases">
        <title>Secondary metabolites in Legionella.</title>
        <authorList>
            <person name="Tobias N.J."/>
            <person name="Bode H.B."/>
        </authorList>
    </citation>
    <scope>NUCLEOTIDE SEQUENCE [LARGE SCALE GENOMIC DNA]</scope>
    <source>
        <strain evidence="6 7">DSM 19216</strain>
    </source>
</reference>
<dbReference type="OrthoDB" id="8537976at2"/>
<protein>
    <submittedName>
        <fullName evidence="6">Inner membrane protein YecN</fullName>
    </submittedName>
</protein>
<keyword evidence="2 5" id="KW-0812">Transmembrane</keyword>
<dbReference type="AlphaFoldDB" id="A0A1E5JQW7"/>
<dbReference type="PANTHER" id="PTHR35814">
    <property type="match status" value="1"/>
</dbReference>
<evidence type="ECO:0000256" key="5">
    <source>
        <dbReference type="SAM" id="Phobius"/>
    </source>
</evidence>
<evidence type="ECO:0000313" key="6">
    <source>
        <dbReference type="EMBL" id="OEH46773.1"/>
    </source>
</evidence>
<keyword evidence="4 5" id="KW-0472">Membrane</keyword>
<sequence length="129" mass="14821">MYPITTLTGSLLALGYIYLAFQVIKLRRKHKVAFGCKEFTDLEMAIRAHANFSEYIPLTLILLFCAEANQANWIVLLTLVFFFILGRIVHAYAFLKEKHHLECRIQGMTITFIVIVSLSLLNLGLLFLR</sequence>
<dbReference type="RefSeq" id="WP_058517405.1">
    <property type="nucleotide sequence ID" value="NZ_CAAAIE010000006.1"/>
</dbReference>
<evidence type="ECO:0000256" key="3">
    <source>
        <dbReference type="ARBA" id="ARBA00022989"/>
    </source>
</evidence>
<feature type="transmembrane region" description="Helical" evidence="5">
    <location>
        <begin position="6"/>
        <end position="24"/>
    </location>
</feature>
<dbReference type="Pfam" id="PF01124">
    <property type="entry name" value="MAPEG"/>
    <property type="match status" value="1"/>
</dbReference>
<evidence type="ECO:0000313" key="7">
    <source>
        <dbReference type="Proteomes" id="UP000095229"/>
    </source>
</evidence>
<keyword evidence="7" id="KW-1185">Reference proteome</keyword>
<dbReference type="EMBL" id="LSOG01000062">
    <property type="protein sequence ID" value="OEH46773.1"/>
    <property type="molecule type" value="Genomic_DNA"/>
</dbReference>